<name>A0A1W1CZH0_9ZZZZ</name>
<dbReference type="EMBL" id="FPHM01000196">
    <property type="protein sequence ID" value="SFV71062.1"/>
    <property type="molecule type" value="Genomic_DNA"/>
</dbReference>
<sequence>MKFFKITLILLLTLVVSAEKVEITSDSMYAEDINHEIHFIGNAKVKQLKDWITADKIVVYLDDNNKTKIYKAFGNADFEFENEKGHYLGSAELVEYNPNTSVYILTDKANVKDLINNRTAKGDKMTVNMLTGKSKVIGTTNRPVKFTLDMGN</sequence>
<evidence type="ECO:0000313" key="3">
    <source>
        <dbReference type="EMBL" id="SFV71062.1"/>
    </source>
</evidence>
<dbReference type="Gene3D" id="2.60.450.10">
    <property type="entry name" value="Lipopolysaccharide (LPS) transport protein A like domain"/>
    <property type="match status" value="1"/>
</dbReference>
<evidence type="ECO:0000259" key="2">
    <source>
        <dbReference type="Pfam" id="PF03968"/>
    </source>
</evidence>
<dbReference type="PANTHER" id="PTHR36504">
    <property type="entry name" value="LIPOPOLYSACCHARIDE EXPORT SYSTEM PROTEIN LPTA"/>
    <property type="match status" value="1"/>
</dbReference>
<accession>A0A1W1CZH0</accession>
<dbReference type="GO" id="GO:0009279">
    <property type="term" value="C:cell outer membrane"/>
    <property type="evidence" value="ECO:0007669"/>
    <property type="project" value="TreeGrafter"/>
</dbReference>
<feature type="domain" description="Organic solvent tolerance-like N-terminal" evidence="2">
    <location>
        <begin position="22"/>
        <end position="132"/>
    </location>
</feature>
<dbReference type="GO" id="GO:0017089">
    <property type="term" value="F:glycolipid transfer activity"/>
    <property type="evidence" value="ECO:0007669"/>
    <property type="project" value="TreeGrafter"/>
</dbReference>
<dbReference type="InterPro" id="IPR005653">
    <property type="entry name" value="OstA-like_N"/>
</dbReference>
<organism evidence="3">
    <name type="scientific">hydrothermal vent metagenome</name>
    <dbReference type="NCBI Taxonomy" id="652676"/>
    <lineage>
        <taxon>unclassified sequences</taxon>
        <taxon>metagenomes</taxon>
        <taxon>ecological metagenomes</taxon>
    </lineage>
</organism>
<reference evidence="3" key="1">
    <citation type="submission" date="2016-10" db="EMBL/GenBank/DDBJ databases">
        <authorList>
            <person name="de Groot N.N."/>
        </authorList>
    </citation>
    <scope>NUCLEOTIDE SEQUENCE</scope>
</reference>
<dbReference type="GO" id="GO:0030288">
    <property type="term" value="C:outer membrane-bounded periplasmic space"/>
    <property type="evidence" value="ECO:0007669"/>
    <property type="project" value="TreeGrafter"/>
</dbReference>
<protein>
    <submittedName>
        <fullName evidence="3">OstA family organic solvent tolerance protein</fullName>
    </submittedName>
</protein>
<keyword evidence="1" id="KW-0732">Signal</keyword>
<dbReference type="PANTHER" id="PTHR36504:SF1">
    <property type="entry name" value="LIPOPOLYSACCHARIDE EXPORT SYSTEM PROTEIN LPTA"/>
    <property type="match status" value="1"/>
</dbReference>
<gene>
    <name evidence="3" type="ORF">MNB_SV-13-1831</name>
</gene>
<proteinExistence type="predicted"/>
<evidence type="ECO:0000256" key="1">
    <source>
        <dbReference type="ARBA" id="ARBA00022729"/>
    </source>
</evidence>
<dbReference type="AlphaFoldDB" id="A0A1W1CZH0"/>
<dbReference type="GO" id="GO:0015920">
    <property type="term" value="P:lipopolysaccharide transport"/>
    <property type="evidence" value="ECO:0007669"/>
    <property type="project" value="TreeGrafter"/>
</dbReference>
<dbReference type="InterPro" id="IPR052037">
    <property type="entry name" value="LPS_export_LptA"/>
</dbReference>
<dbReference type="Pfam" id="PF03968">
    <property type="entry name" value="LptD_N"/>
    <property type="match status" value="1"/>
</dbReference>